<evidence type="ECO:0000313" key="3">
    <source>
        <dbReference type="Proteomes" id="UP001170954"/>
    </source>
</evidence>
<dbReference type="RefSeq" id="WP_286651023.1">
    <property type="nucleotide sequence ID" value="NZ_JACAGK010000016.1"/>
</dbReference>
<sequence length="1172" mass="132305">MDNLKLGVQWDVNDQALQNGMNNSKKSIESVAQSVELLEDKVASGFGNIVSQQNLLDKTWEQLKIQADSYARMAATSLDPDVIAKYNRLLSETNVQMAKMKNIGVDINPGTAARSNWNGLQNSINQISRELPAFTYSFQTGVLAMTNNLPIVADEIVRLKQENDALVASGQKGIPIWKQLMSSILSWNTLMSVGIMLASIYGKEIGEFFMALFKGGEAARDAALKVEMMNKALSSGEYGKAIKEVTELRSAINGAKDGVVSKSDAIKLYNSTIGKTTGEIKTWNELESWQVANEKKYLEFMYRKAEAQAMLQVAIDKTIEAQKKSIEGPSFGDYIKAYQLTGAVNLEESAQFQNTLGIAKFQVQAKKGIEMFAKANEDLQRYAKDNGFDLYQFKDSKADQSKIIMAHKSLMDDIKQIDQEYSSQFFTDQQKESLALEQKFAKLKEKIVEFNRDPANVVKIDLNMVDDLQSKLAEQLSYKQDTEGLVKMYESDFESWKEFEELKKRTSEEYARDRYGNLADYYQGLEERIWTSIEELNSKGDLSPKELHRLNAFYKVLDDVSNYRTSLEDAKFAEDLKRYEKMLSDYATYEQKRQKIIKESEEKISLLNQKGEQERAEQARKERDKSLLELAKKEVEGLGGIDGLLEAMEHMSLTAQSQGIKAAKRIFEEWIKQADLTEKEVEQLRRVFSKFFKDAESKNLQALTADLQQAFSVFDNIASDISQVDQQFGKVLKTLTNIIGGVLDLNTQIKKVKTDGTANFGSFMGIYGAMVQVGTNIFNAINAAAEQEWNDKVMLRTKELEAQNDLLEYQIALVDTLNGTDKLDQLKDNLVATKALIEEYRKDLTGATIMTGDSRVDPYLESLNSGKETVDSILKRIENAKWRIQNLSNSGSDAALAAGIKADIANAEKALEFYRSSLKLTGQETLEQLIELSGKVDEETKNKIDKLIEYEHKLAELSKSISENVLGFSAQNMVNEIVSMFSQGKMSAKDFTENFESLMKKAIIKSLETRFLDEQLNDFYKEFQKIVNENDDGDDETAPIDANDMRELKEKYDKIISDGKKQLDAWSQVTGLDFSDTSAGGLGSSGIERISEQTATELLGLYRSQYDITKRQYQDVVQILEFDIKAYDQMLAQVAYLKLIEQHAQNSLSELKKVMIELKSINENTKIGYFGS</sequence>
<feature type="coiled-coil region" evidence="1">
    <location>
        <begin position="597"/>
        <end position="636"/>
    </location>
</feature>
<keyword evidence="1" id="KW-0175">Coiled coil</keyword>
<evidence type="ECO:0000313" key="2">
    <source>
        <dbReference type="EMBL" id="MDM1048063.1"/>
    </source>
</evidence>
<reference evidence="2" key="2">
    <citation type="journal article" date="2022" name="Sci. Total Environ.">
        <title>Prevalence, transmission, and molecular epidemiology of tet(X)-positive bacteria among humans, animals, and environmental niches in China: An epidemiological, and genomic-based study.</title>
        <authorList>
            <person name="Dong N."/>
            <person name="Zeng Y."/>
            <person name="Cai C."/>
            <person name="Sun C."/>
            <person name="Lu J."/>
            <person name="Liu C."/>
            <person name="Zhou H."/>
            <person name="Sun Q."/>
            <person name="Shu L."/>
            <person name="Wang H."/>
            <person name="Wang Y."/>
            <person name="Wang S."/>
            <person name="Wu C."/>
            <person name="Chan E.W."/>
            <person name="Chen G."/>
            <person name="Shen Z."/>
            <person name="Chen S."/>
            <person name="Zhang R."/>
        </authorList>
    </citation>
    <scope>NUCLEOTIDE SEQUENCE</scope>
    <source>
        <strain evidence="2">R1692</strain>
    </source>
</reference>
<reference evidence="2" key="1">
    <citation type="submission" date="2020-06" db="EMBL/GenBank/DDBJ databases">
        <authorList>
            <person name="Dong N."/>
        </authorList>
    </citation>
    <scope>NUCLEOTIDE SEQUENCE</scope>
    <source>
        <strain evidence="2">R1692</strain>
    </source>
</reference>
<proteinExistence type="predicted"/>
<accession>A0ABT7NLH8</accession>
<evidence type="ECO:0000256" key="1">
    <source>
        <dbReference type="SAM" id="Coils"/>
    </source>
</evidence>
<dbReference type="EMBL" id="JACAGK010000016">
    <property type="protein sequence ID" value="MDM1048063.1"/>
    <property type="molecule type" value="Genomic_DNA"/>
</dbReference>
<evidence type="ECO:0008006" key="4">
    <source>
        <dbReference type="Google" id="ProtNLM"/>
    </source>
</evidence>
<comment type="caution">
    <text evidence="2">The sequence shown here is derived from an EMBL/GenBank/DDBJ whole genome shotgun (WGS) entry which is preliminary data.</text>
</comment>
<organism evidence="2 3">
    <name type="scientific">Sphingobacterium hotanense</name>
    <dbReference type="NCBI Taxonomy" id="649196"/>
    <lineage>
        <taxon>Bacteria</taxon>
        <taxon>Pseudomonadati</taxon>
        <taxon>Bacteroidota</taxon>
        <taxon>Sphingobacteriia</taxon>
        <taxon>Sphingobacteriales</taxon>
        <taxon>Sphingobacteriaceae</taxon>
        <taxon>Sphingobacterium</taxon>
    </lineage>
</organism>
<dbReference type="Proteomes" id="UP001170954">
    <property type="component" value="Unassembled WGS sequence"/>
</dbReference>
<keyword evidence="3" id="KW-1185">Reference proteome</keyword>
<protein>
    <recommendedName>
        <fullName evidence="4">Phage tail tape measure protein</fullName>
    </recommendedName>
</protein>
<name>A0ABT7NLH8_9SPHI</name>
<gene>
    <name evidence="2" type="ORF">HX018_07420</name>
</gene>